<dbReference type="AlphaFoldDB" id="A0A158APM0"/>
<dbReference type="Proteomes" id="UP000054624">
    <property type="component" value="Unassembled WGS sequence"/>
</dbReference>
<keyword evidence="3" id="KW-1185">Reference proteome</keyword>
<dbReference type="InterPro" id="IPR001826">
    <property type="entry name" value="RHS"/>
</dbReference>
<dbReference type="NCBIfam" id="TIGR03696">
    <property type="entry name" value="Rhs_assc_core"/>
    <property type="match status" value="1"/>
</dbReference>
<evidence type="ECO:0000313" key="2">
    <source>
        <dbReference type="EMBL" id="SAK59695.1"/>
    </source>
</evidence>
<accession>A0A158APM0</accession>
<dbReference type="PANTHER" id="PTHR32305">
    <property type="match status" value="1"/>
</dbReference>
<dbReference type="InterPro" id="IPR050708">
    <property type="entry name" value="T6SS_VgrG/RHS"/>
</dbReference>
<gene>
    <name evidence="2" type="ORF">AWB76_02795</name>
</gene>
<evidence type="ECO:0000313" key="3">
    <source>
        <dbReference type="Proteomes" id="UP000054624"/>
    </source>
</evidence>
<dbReference type="Gene3D" id="2.180.10.10">
    <property type="entry name" value="RHS repeat-associated core"/>
    <property type="match status" value="1"/>
</dbReference>
<dbReference type="Pfam" id="PF03527">
    <property type="entry name" value="RHS"/>
    <property type="match status" value="1"/>
</dbReference>
<reference evidence="3" key="1">
    <citation type="submission" date="2016-01" db="EMBL/GenBank/DDBJ databases">
        <authorList>
            <person name="Peeters Charlotte."/>
        </authorList>
    </citation>
    <scope>NUCLEOTIDE SEQUENCE [LARGE SCALE GENOMIC DNA]</scope>
</reference>
<dbReference type="PANTHER" id="PTHR32305:SF15">
    <property type="entry name" value="PROTEIN RHSA-RELATED"/>
    <property type="match status" value="1"/>
</dbReference>
<proteinExistence type="predicted"/>
<dbReference type="InterPro" id="IPR022385">
    <property type="entry name" value="Rhs_assc_core"/>
</dbReference>
<feature type="domain" description="RHS protein conserved region" evidence="1">
    <location>
        <begin position="101"/>
        <end position="131"/>
    </location>
</feature>
<protein>
    <submittedName>
        <fullName evidence="2">YD repeat-containing protein</fullName>
    </submittedName>
</protein>
<dbReference type="OrthoDB" id="5445630at2"/>
<dbReference type="EMBL" id="FCOI02000007">
    <property type="protein sequence ID" value="SAK59695.1"/>
    <property type="molecule type" value="Genomic_DNA"/>
</dbReference>
<organism evidence="2 3">
    <name type="scientific">Caballeronia temeraria</name>
    <dbReference type="NCBI Taxonomy" id="1777137"/>
    <lineage>
        <taxon>Bacteria</taxon>
        <taxon>Pseudomonadati</taxon>
        <taxon>Pseudomonadota</taxon>
        <taxon>Betaproteobacteria</taxon>
        <taxon>Burkholderiales</taxon>
        <taxon>Burkholderiaceae</taxon>
        <taxon>Caballeronia</taxon>
    </lineage>
</organism>
<name>A0A158APM0_9BURK</name>
<dbReference type="RefSeq" id="WP_082864435.1">
    <property type="nucleotide sequence ID" value="NZ_FCOI02000007.1"/>
</dbReference>
<sequence>MEERFEAMPREYGRERKSANGRYAMVREDAQDAYSLPVAQRMRTLDANYQWTRASLYLHEPGTFVPLARLDEKLVEPAFLATGTDGGFVQVPAKSRRATVFYQNDHLGTPQELLDESGKVVWLARYKAWGARKPTPYGKTDAADTDNAIRFQGQYADEETGLTYNRHRYYDPQTWRSISKDPIGLAGGLNAFQYAPNPIEWVDPLGLSTTPATAGRKQTSAKANQNAKCPCRKVWEVNRFDRICEAMLNGTRVTYFRHPTTELWWSQDTDGHGGSAWKVMAQVGNNLVHRQDADITATIWISTRARPAKQCLWVV</sequence>
<dbReference type="STRING" id="1777137.AWB76_02795"/>
<evidence type="ECO:0000259" key="1">
    <source>
        <dbReference type="Pfam" id="PF03527"/>
    </source>
</evidence>